<keyword evidence="6" id="KW-0418">Kinase</keyword>
<dbReference type="AlphaFoldDB" id="A0A9P0PTC9"/>
<accession>A0A9P0PTC9</accession>
<dbReference type="EMBL" id="CAKOFQ010007279">
    <property type="protein sequence ID" value="CAH1997152.1"/>
    <property type="molecule type" value="Genomic_DNA"/>
</dbReference>
<proteinExistence type="predicted"/>
<dbReference type="SUPFAM" id="SSF56112">
    <property type="entry name" value="Protein kinase-like (PK-like)"/>
    <property type="match status" value="1"/>
</dbReference>
<keyword evidence="7" id="KW-0067">ATP-binding</keyword>
<keyword evidence="5" id="KW-0547">Nucleotide-binding</keyword>
<dbReference type="GO" id="GO:0005634">
    <property type="term" value="C:nucleus"/>
    <property type="evidence" value="ECO:0007669"/>
    <property type="project" value="TreeGrafter"/>
</dbReference>
<dbReference type="PANTHER" id="PTHR11042:SF187">
    <property type="entry name" value="EUKARYOTIC TRANSLATION INITIATION FACTOR 2-ALPHA KINASE 2"/>
    <property type="match status" value="1"/>
</dbReference>
<evidence type="ECO:0000313" key="10">
    <source>
        <dbReference type="Proteomes" id="UP001152888"/>
    </source>
</evidence>
<dbReference type="InterPro" id="IPR050339">
    <property type="entry name" value="CC_SR_Kinase"/>
</dbReference>
<evidence type="ECO:0000256" key="2">
    <source>
        <dbReference type="ARBA" id="ARBA00022527"/>
    </source>
</evidence>
<evidence type="ECO:0000256" key="7">
    <source>
        <dbReference type="ARBA" id="ARBA00022840"/>
    </source>
</evidence>
<evidence type="ECO:0000259" key="8">
    <source>
        <dbReference type="PROSITE" id="PS50011"/>
    </source>
</evidence>
<dbReference type="GO" id="GO:0004694">
    <property type="term" value="F:eukaryotic translation initiation factor 2alpha kinase activity"/>
    <property type="evidence" value="ECO:0007669"/>
    <property type="project" value="TreeGrafter"/>
</dbReference>
<dbReference type="InterPro" id="IPR054521">
    <property type="entry name" value="HRI2_3H"/>
</dbReference>
<evidence type="ECO:0000256" key="3">
    <source>
        <dbReference type="ARBA" id="ARBA00022553"/>
    </source>
</evidence>
<evidence type="ECO:0000256" key="1">
    <source>
        <dbReference type="ARBA" id="ARBA00012513"/>
    </source>
</evidence>
<gene>
    <name evidence="9" type="ORF">ACAOBT_LOCUS23563</name>
</gene>
<dbReference type="Gene3D" id="3.30.200.20">
    <property type="entry name" value="Phosphorylase Kinase, domain 1"/>
    <property type="match status" value="1"/>
</dbReference>
<evidence type="ECO:0000313" key="9">
    <source>
        <dbReference type="EMBL" id="CAH1997152.1"/>
    </source>
</evidence>
<name>A0A9P0PTC9_ACAOB</name>
<dbReference type="OrthoDB" id="1405469at2759"/>
<dbReference type="InterPro" id="IPR000719">
    <property type="entry name" value="Prot_kinase_dom"/>
</dbReference>
<sequence>MVRKANGEVPYHRATLRGNSNIVMSECASDGTSLEDAEKLSELLSVEQISRLSNTTSSLSQPVCVVSNNTNAKPSISIPVSILIESLVKNICSIYEADPNKASLMYNRICDKLYSMNLLSESYSMTEFEGIRSQYQRALLHLISSTKNGSKDNNVPVKPKWLNSEVNSHYRREFDEVEFIAGGGFGQVYRVKHKLDGTEYAIKKIPIRSEGIQSVRTYLSEVKTFASMNHPNIVQYKGAWLEIGAPSHRAITDKPDHGDLHEANSNTKYIYHELQSFTEER</sequence>
<keyword evidence="4" id="KW-0808">Transferase</keyword>
<keyword evidence="10" id="KW-1185">Reference proteome</keyword>
<dbReference type="EC" id="2.7.11.1" evidence="1"/>
<dbReference type="GO" id="GO:0005737">
    <property type="term" value="C:cytoplasm"/>
    <property type="evidence" value="ECO:0007669"/>
    <property type="project" value="TreeGrafter"/>
</dbReference>
<organism evidence="9 10">
    <name type="scientific">Acanthoscelides obtectus</name>
    <name type="common">Bean weevil</name>
    <name type="synonym">Bruchus obtectus</name>
    <dbReference type="NCBI Taxonomy" id="200917"/>
    <lineage>
        <taxon>Eukaryota</taxon>
        <taxon>Metazoa</taxon>
        <taxon>Ecdysozoa</taxon>
        <taxon>Arthropoda</taxon>
        <taxon>Hexapoda</taxon>
        <taxon>Insecta</taxon>
        <taxon>Pterygota</taxon>
        <taxon>Neoptera</taxon>
        <taxon>Endopterygota</taxon>
        <taxon>Coleoptera</taxon>
        <taxon>Polyphaga</taxon>
        <taxon>Cucujiformia</taxon>
        <taxon>Chrysomeloidea</taxon>
        <taxon>Chrysomelidae</taxon>
        <taxon>Bruchinae</taxon>
        <taxon>Bruchini</taxon>
        <taxon>Acanthoscelides</taxon>
    </lineage>
</organism>
<dbReference type="Pfam" id="PF22949">
    <property type="entry name" value="HRI2_3H"/>
    <property type="match status" value="1"/>
</dbReference>
<comment type="caution">
    <text evidence="9">The sequence shown here is derived from an EMBL/GenBank/DDBJ whole genome shotgun (WGS) entry which is preliminary data.</text>
</comment>
<feature type="domain" description="Protein kinase" evidence="8">
    <location>
        <begin position="174"/>
        <end position="281"/>
    </location>
</feature>
<keyword evidence="3" id="KW-0597">Phosphoprotein</keyword>
<dbReference type="Pfam" id="PF00069">
    <property type="entry name" value="Pkinase"/>
    <property type="match status" value="1"/>
</dbReference>
<evidence type="ECO:0000256" key="5">
    <source>
        <dbReference type="ARBA" id="ARBA00022741"/>
    </source>
</evidence>
<evidence type="ECO:0000256" key="4">
    <source>
        <dbReference type="ARBA" id="ARBA00022679"/>
    </source>
</evidence>
<dbReference type="PANTHER" id="PTHR11042">
    <property type="entry name" value="EUKARYOTIC TRANSLATION INITIATION FACTOR 2-ALPHA KINASE EIF2-ALPHA KINASE -RELATED"/>
    <property type="match status" value="1"/>
</dbReference>
<dbReference type="GO" id="GO:0005524">
    <property type="term" value="F:ATP binding"/>
    <property type="evidence" value="ECO:0007669"/>
    <property type="project" value="UniProtKB-KW"/>
</dbReference>
<keyword evidence="2" id="KW-0723">Serine/threonine-protein kinase</keyword>
<dbReference type="PROSITE" id="PS50011">
    <property type="entry name" value="PROTEIN_KINASE_DOM"/>
    <property type="match status" value="1"/>
</dbReference>
<dbReference type="InterPro" id="IPR011009">
    <property type="entry name" value="Kinase-like_dom_sf"/>
</dbReference>
<dbReference type="Proteomes" id="UP001152888">
    <property type="component" value="Unassembled WGS sequence"/>
</dbReference>
<evidence type="ECO:0000256" key="6">
    <source>
        <dbReference type="ARBA" id="ARBA00022777"/>
    </source>
</evidence>
<protein>
    <recommendedName>
        <fullName evidence="1">non-specific serine/threonine protein kinase</fullName>
        <ecNumber evidence="1">2.7.11.1</ecNumber>
    </recommendedName>
</protein>
<reference evidence="9" key="1">
    <citation type="submission" date="2022-03" db="EMBL/GenBank/DDBJ databases">
        <authorList>
            <person name="Sayadi A."/>
        </authorList>
    </citation>
    <scope>NUCLEOTIDE SEQUENCE</scope>
</reference>